<reference evidence="5 6" key="1">
    <citation type="submission" date="2023-02" db="EMBL/GenBank/DDBJ databases">
        <title>Entomopathogenic bacteria.</title>
        <authorList>
            <person name="Machado R.A."/>
        </authorList>
    </citation>
    <scope>NUCLEOTIDE SEQUENCE [LARGE SCALE GENOMIC DNA]</scope>
    <source>
        <strain evidence="5 6">XENO-10</strain>
    </source>
</reference>
<dbReference type="Pfam" id="PF01476">
    <property type="entry name" value="LysM"/>
    <property type="match status" value="1"/>
</dbReference>
<dbReference type="PROSITE" id="PS51782">
    <property type="entry name" value="LYSM"/>
    <property type="match status" value="1"/>
</dbReference>
<dbReference type="PRINTS" id="PR01369">
    <property type="entry name" value="INTIMIN"/>
</dbReference>
<evidence type="ECO:0000256" key="3">
    <source>
        <dbReference type="SAM" id="Phobius"/>
    </source>
</evidence>
<dbReference type="InterPro" id="IPR003535">
    <property type="entry name" value="Intimin/invasin_bac"/>
</dbReference>
<dbReference type="Pfam" id="PF09134">
    <property type="entry name" value="Invasin_D3"/>
    <property type="match status" value="1"/>
</dbReference>
<dbReference type="CDD" id="cd00118">
    <property type="entry name" value="LysM"/>
    <property type="match status" value="1"/>
</dbReference>
<dbReference type="InterPro" id="IPR018392">
    <property type="entry name" value="LysM"/>
</dbReference>
<dbReference type="SMART" id="SM00257">
    <property type="entry name" value="LysM"/>
    <property type="match status" value="1"/>
</dbReference>
<feature type="compositionally biased region" description="Polar residues" evidence="2">
    <location>
        <begin position="977"/>
        <end position="989"/>
    </location>
</feature>
<evidence type="ECO:0000256" key="2">
    <source>
        <dbReference type="SAM" id="MobiDB-lite"/>
    </source>
</evidence>
<dbReference type="Pfam" id="PF05689">
    <property type="entry name" value="InvE_AD"/>
    <property type="match status" value="1"/>
</dbReference>
<dbReference type="InterPro" id="IPR036779">
    <property type="entry name" value="LysM_dom_sf"/>
</dbReference>
<dbReference type="InterPro" id="IPR038177">
    <property type="entry name" value="IAT_beta_sf"/>
</dbReference>
<evidence type="ECO:0000256" key="1">
    <source>
        <dbReference type="ARBA" id="ARBA00010116"/>
    </source>
</evidence>
<feature type="region of interest" description="Disordered" evidence="2">
    <location>
        <begin position="974"/>
        <end position="995"/>
    </location>
</feature>
<evidence type="ECO:0000313" key="5">
    <source>
        <dbReference type="EMBL" id="MDC9588021.1"/>
    </source>
</evidence>
<dbReference type="Proteomes" id="UP001217178">
    <property type="component" value="Unassembled WGS sequence"/>
</dbReference>
<protein>
    <submittedName>
        <fullName evidence="5">Inverse autotransporter beta domain-containing protein</fullName>
    </submittedName>
</protein>
<dbReference type="InterPro" id="IPR013783">
    <property type="entry name" value="Ig-like_fold"/>
</dbReference>
<dbReference type="InterPro" id="IPR051715">
    <property type="entry name" value="Intimin-Invasin_domain"/>
</dbReference>
<dbReference type="Gene3D" id="2.40.160.160">
    <property type="entry name" value="Inverse autotransporter, beta-domain"/>
    <property type="match status" value="1"/>
</dbReference>
<evidence type="ECO:0000259" key="4">
    <source>
        <dbReference type="PROSITE" id="PS51782"/>
    </source>
</evidence>
<sequence>MNKKFDKPWLQNQQELLKRVAWVNIITQLVLPIAGAFTPAIATAKTHSTFQNEKWALPTEHYVLKSGETVNSVAKRYGLTVSDLKKINQLRTFDKPFTALGVGSEIDVPKPRNNKLLPFNYYSLQQSSLERSSLDKAPITVKKASTTDTTDENSKRLAEVSSRIGQLLGSDDIKNNAMSQLNNLAMGEASQQIQNWLGRYGTARVQTNMDSHGHLDNSQFDMLLPLYDTPHQLVFIQFGLRHIDKRNTINIGFGQRQFFDGWMLGYNAFFDHDITGDNSRLGLGAEYARNYLKLSTNGYFRLSNWKESHLLADYDERPANGFDLKVQGYWPSLPQLGGKLMYEQYFGDEVGLINKGHRKKDPSAFTIGINYTPIPLLTFGIDRKQNMSGSGDTQFNMELNYEIGTPWSKQIDPDAVAAKRTLQGSRYDLVERNNQIVLEYRKREVISLAMDNQVIGHAGEIKPLRISVNSKYGFNYIQWDATRLRANGGQIKHKSDLSYLLTLPKYQSQGNNSYMVGAIAYDKRGNASKRVEIQVQVLPERINNDKSTFTTKDTELLADDHSTTILTLTLKNKDNHPVSGIASDIKLLTNVLSGEGSDPKIATLKETQPGVYQSLLIAGKKTGILKVTPKVYGITINPVEITFVHPDAPIVKNLTITGKLVMGQKLSATYNFYANHGDTVDKSRYVWSNKGSIDISKGNTITESGKIPDYTLTQSDAGTVKALAVQAQNGLGLIGNTQIVDSSMGSGQGNYTHDGGRGGTVRGLADKITITMSANKVKKDEPITLKIKTLNHGKFVRNVAVNLKAIKALNRQNESQKISVLLNDKLGMYQDFSDNQGILPVTVTDPNGLGVKTTLSAKADGSAAPESEDVIFTVITSPDVPDANFWGHMAETITLHGITFRRPLLQVEAEKGHRVGKATHFEHGELWHRRSNKGAFSYCQGIMHAKLPTKGELINLSQVYAGKIQDMFGWPDGRAYRSSTPGTDPNGEQGQKDKRPVTGYYSMTIDHYNPHVISDNTFDYVSCKN</sequence>
<name>A0ABT5LAH1_9GAMM</name>
<comment type="similarity">
    <text evidence="1">Belongs to the intimin/invasin family.</text>
</comment>
<dbReference type="Gene3D" id="3.10.350.10">
    <property type="entry name" value="LysM domain"/>
    <property type="match status" value="1"/>
</dbReference>
<feature type="domain" description="LysM" evidence="4">
    <location>
        <begin position="60"/>
        <end position="108"/>
    </location>
</feature>
<dbReference type="EMBL" id="JAQRFI010000002">
    <property type="protein sequence ID" value="MDC9588021.1"/>
    <property type="molecule type" value="Genomic_DNA"/>
</dbReference>
<proteinExistence type="inferred from homology"/>
<dbReference type="InterPro" id="IPR008542">
    <property type="entry name" value="BIg21"/>
</dbReference>
<dbReference type="InterPro" id="IPR024519">
    <property type="entry name" value="IAT_beta"/>
</dbReference>
<evidence type="ECO:0000313" key="6">
    <source>
        <dbReference type="Proteomes" id="UP001217178"/>
    </source>
</evidence>
<dbReference type="Pfam" id="PF05688">
    <property type="entry name" value="BIg21"/>
    <property type="match status" value="1"/>
</dbReference>
<dbReference type="InterPro" id="IPR008964">
    <property type="entry name" value="Invasin/intimin_cell_adhesion"/>
</dbReference>
<keyword evidence="3" id="KW-0812">Transmembrane</keyword>
<keyword evidence="6" id="KW-1185">Reference proteome</keyword>
<dbReference type="InterPro" id="IPR015217">
    <property type="entry name" value="Invasin_dom_3"/>
</dbReference>
<dbReference type="SUPFAM" id="SSF49373">
    <property type="entry name" value="Invasin/intimin cell-adhesion fragments"/>
    <property type="match status" value="1"/>
</dbReference>
<gene>
    <name evidence="5" type="ORF">PSI23_01510</name>
</gene>
<comment type="caution">
    <text evidence="5">The sequence shown here is derived from an EMBL/GenBank/DDBJ whole genome shotgun (WGS) entry which is preliminary data.</text>
</comment>
<dbReference type="Pfam" id="PF11924">
    <property type="entry name" value="IAT_beta"/>
    <property type="match status" value="1"/>
</dbReference>
<feature type="transmembrane region" description="Helical" evidence="3">
    <location>
        <begin position="21"/>
        <end position="42"/>
    </location>
</feature>
<dbReference type="RefSeq" id="WP_273553399.1">
    <property type="nucleotide sequence ID" value="NZ_JAQRFI010000002.1"/>
</dbReference>
<dbReference type="InterPro" id="IPR008541">
    <property type="entry name" value="InvE_AD"/>
</dbReference>
<keyword evidence="3" id="KW-1133">Transmembrane helix</keyword>
<accession>A0ABT5LAH1</accession>
<dbReference type="Gene3D" id="2.60.40.10">
    <property type="entry name" value="Immunoglobulins"/>
    <property type="match status" value="1"/>
</dbReference>
<keyword evidence="3" id="KW-0472">Membrane</keyword>
<dbReference type="PANTHER" id="PTHR39576">
    <property type="entry name" value="ATTACHING AND EFFACING PROTEIN HOMOLOG-RELATED-RELATED"/>
    <property type="match status" value="1"/>
</dbReference>
<dbReference type="PANTHER" id="PTHR39576:SF2">
    <property type="entry name" value="ATTACHING AND EFFACING PROTEIN HOMOLOG-RELATED"/>
    <property type="match status" value="1"/>
</dbReference>
<organism evidence="5 6">
    <name type="scientific">Xenorhabdus yunnanensis</name>
    <dbReference type="NCBI Taxonomy" id="3025878"/>
    <lineage>
        <taxon>Bacteria</taxon>
        <taxon>Pseudomonadati</taxon>
        <taxon>Pseudomonadota</taxon>
        <taxon>Gammaproteobacteria</taxon>
        <taxon>Enterobacterales</taxon>
        <taxon>Morganellaceae</taxon>
        <taxon>Xenorhabdus</taxon>
    </lineage>
</organism>
<dbReference type="SUPFAM" id="SSF54106">
    <property type="entry name" value="LysM domain"/>
    <property type="match status" value="1"/>
</dbReference>